<evidence type="ECO:0000313" key="2">
    <source>
        <dbReference type="Proteomes" id="UP001597083"/>
    </source>
</evidence>
<comment type="caution">
    <text evidence="1">The sequence shown here is derived from an EMBL/GenBank/DDBJ whole genome shotgun (WGS) entry which is preliminary data.</text>
</comment>
<evidence type="ECO:0000313" key="1">
    <source>
        <dbReference type="EMBL" id="MFD0850847.1"/>
    </source>
</evidence>
<keyword evidence="2" id="KW-1185">Reference proteome</keyword>
<protein>
    <submittedName>
        <fullName evidence="1">Uncharacterized protein</fullName>
    </submittedName>
</protein>
<dbReference type="EMBL" id="JBHTIR010000154">
    <property type="protein sequence ID" value="MFD0850847.1"/>
    <property type="molecule type" value="Genomic_DNA"/>
</dbReference>
<sequence length="142" mass="16656">MSNTTKISNTSELTQMLFKEYFEYQIKSDHNLVQTYLKRIKDQLSLNKGTEFYNSILDFINLVHTNRPIVVFFFDKSIPVEVPDNVFFVTETDLSNQSTVSRLRNCLLIICDSSLYNNRVLWNRSKRNAVSEMNPEVTFIIN</sequence>
<dbReference type="Proteomes" id="UP001597083">
    <property type="component" value="Unassembled WGS sequence"/>
</dbReference>
<name>A0ABW3CBC9_9ACTN</name>
<proteinExistence type="predicted"/>
<accession>A0ABW3CBC9</accession>
<reference evidence="2" key="1">
    <citation type="journal article" date="2019" name="Int. J. Syst. Evol. Microbiol.">
        <title>The Global Catalogue of Microorganisms (GCM) 10K type strain sequencing project: providing services to taxonomists for standard genome sequencing and annotation.</title>
        <authorList>
            <consortium name="The Broad Institute Genomics Platform"/>
            <consortium name="The Broad Institute Genome Sequencing Center for Infectious Disease"/>
            <person name="Wu L."/>
            <person name="Ma J."/>
        </authorList>
    </citation>
    <scope>NUCLEOTIDE SEQUENCE [LARGE SCALE GENOMIC DNA]</scope>
    <source>
        <strain evidence="2">JCM 31696</strain>
    </source>
</reference>
<organism evidence="1 2">
    <name type="scientific">Actinomadura adrarensis</name>
    <dbReference type="NCBI Taxonomy" id="1819600"/>
    <lineage>
        <taxon>Bacteria</taxon>
        <taxon>Bacillati</taxon>
        <taxon>Actinomycetota</taxon>
        <taxon>Actinomycetes</taxon>
        <taxon>Streptosporangiales</taxon>
        <taxon>Thermomonosporaceae</taxon>
        <taxon>Actinomadura</taxon>
    </lineage>
</organism>
<gene>
    <name evidence="1" type="ORF">ACFQ07_01250</name>
</gene>